<protein>
    <submittedName>
        <fullName evidence="6">Lactate utilization protein B</fullName>
    </submittedName>
</protein>
<dbReference type="PATRIC" id="fig|129848.4.peg.1225"/>
<evidence type="ECO:0000256" key="3">
    <source>
        <dbReference type="ARBA" id="ARBA00022737"/>
    </source>
</evidence>
<keyword evidence="2" id="KW-0411">Iron-sulfur</keyword>
<keyword evidence="3" id="KW-0677">Repeat</keyword>
<dbReference type="SUPFAM" id="SSF100950">
    <property type="entry name" value="NagB/RpiA/CoA transferase-like"/>
    <property type="match status" value="1"/>
</dbReference>
<dbReference type="Proteomes" id="UP000094707">
    <property type="component" value="Chromosome I"/>
</dbReference>
<reference evidence="6 7" key="1">
    <citation type="submission" date="2016-08" db="EMBL/GenBank/DDBJ databases">
        <authorList>
            <person name="Seilhamer J.J."/>
        </authorList>
    </citation>
    <scope>NUCLEOTIDE SEQUENCE [LARGE SCALE GENOMIC DNA]</scope>
    <source>
        <strain evidence="6">Buetzberg</strain>
    </source>
</reference>
<accession>A0A1D3L2N0</accession>
<proteinExistence type="predicted"/>
<dbReference type="EMBL" id="LT607756">
    <property type="protein sequence ID" value="SCG85769.1"/>
    <property type="molecule type" value="Genomic_DNA"/>
</dbReference>
<keyword evidence="7" id="KW-1185">Reference proteome</keyword>
<evidence type="ECO:0000256" key="4">
    <source>
        <dbReference type="ARBA" id="ARBA00022982"/>
    </source>
</evidence>
<evidence type="ECO:0000256" key="1">
    <source>
        <dbReference type="ARBA" id="ARBA00022448"/>
    </source>
</evidence>
<dbReference type="InterPro" id="IPR004452">
    <property type="entry name" value="LutB/LldF"/>
</dbReference>
<evidence type="ECO:0000313" key="7">
    <source>
        <dbReference type="Proteomes" id="UP000094707"/>
    </source>
</evidence>
<dbReference type="PROSITE" id="PS00198">
    <property type="entry name" value="4FE4S_FER_1"/>
    <property type="match status" value="2"/>
</dbReference>
<dbReference type="Pfam" id="PF02589">
    <property type="entry name" value="LUD_dom"/>
    <property type="match status" value="1"/>
</dbReference>
<dbReference type="AlphaFoldDB" id="A0A1D3L2N0"/>
<dbReference type="Gene3D" id="1.10.1060.10">
    <property type="entry name" value="Alpha-helical ferredoxin"/>
    <property type="match status" value="1"/>
</dbReference>
<dbReference type="GO" id="GO:0016491">
    <property type="term" value="F:oxidoreductase activity"/>
    <property type="evidence" value="ECO:0007669"/>
    <property type="project" value="UniProtKB-ARBA"/>
</dbReference>
<dbReference type="RefSeq" id="WP_231916324.1">
    <property type="nucleotide sequence ID" value="NZ_LT607756.1"/>
</dbReference>
<dbReference type="GeneID" id="30412056"/>
<dbReference type="Pfam" id="PF13183">
    <property type="entry name" value="Fer4_8"/>
    <property type="match status" value="1"/>
</dbReference>
<feature type="domain" description="4Fe-4S ferredoxin-type" evidence="5">
    <location>
        <begin position="225"/>
        <end position="256"/>
    </location>
</feature>
<keyword evidence="2" id="KW-0004">4Fe-4S</keyword>
<dbReference type="PANTHER" id="PTHR47153">
    <property type="entry name" value="LACTATE UTILIZATION PROTEIN B"/>
    <property type="match status" value="1"/>
</dbReference>
<dbReference type="InterPro" id="IPR009051">
    <property type="entry name" value="Helical_ferredxn"/>
</dbReference>
<dbReference type="SUPFAM" id="SSF46548">
    <property type="entry name" value="alpha-helical ferredoxin"/>
    <property type="match status" value="1"/>
</dbReference>
<evidence type="ECO:0000313" key="6">
    <source>
        <dbReference type="EMBL" id="SCG85769.1"/>
    </source>
</evidence>
<organism evidence="6 7">
    <name type="scientific">Methanobacterium congolense</name>
    <dbReference type="NCBI Taxonomy" id="118062"/>
    <lineage>
        <taxon>Archaea</taxon>
        <taxon>Methanobacteriati</taxon>
        <taxon>Methanobacteriota</taxon>
        <taxon>Methanomada group</taxon>
        <taxon>Methanobacteria</taxon>
        <taxon>Methanobacteriales</taxon>
        <taxon>Methanobacteriaceae</taxon>
        <taxon>Methanobacterium</taxon>
    </lineage>
</organism>
<keyword evidence="2" id="KW-0479">Metal-binding</keyword>
<dbReference type="GO" id="GO:0051539">
    <property type="term" value="F:4 iron, 4 sulfur cluster binding"/>
    <property type="evidence" value="ECO:0007669"/>
    <property type="project" value="UniProtKB-KW"/>
</dbReference>
<dbReference type="InterPro" id="IPR017896">
    <property type="entry name" value="4Fe4S_Fe-S-bd"/>
</dbReference>
<dbReference type="InterPro" id="IPR024185">
    <property type="entry name" value="FTHF_cligase-like_sf"/>
</dbReference>
<dbReference type="STRING" id="118062.MCBB_1211"/>
<dbReference type="InterPro" id="IPR017900">
    <property type="entry name" value="4Fe4S_Fe_S_CS"/>
</dbReference>
<name>A0A1D3L2N0_9EURY</name>
<dbReference type="GO" id="GO:0006089">
    <property type="term" value="P:lactate metabolic process"/>
    <property type="evidence" value="ECO:0007669"/>
    <property type="project" value="InterPro"/>
</dbReference>
<keyword evidence="4" id="KW-0249">Electron transport</keyword>
<dbReference type="InterPro" id="IPR003741">
    <property type="entry name" value="LUD_dom"/>
</dbReference>
<keyword evidence="2" id="KW-0408">Iron</keyword>
<evidence type="ECO:0000256" key="2">
    <source>
        <dbReference type="ARBA" id="ARBA00022485"/>
    </source>
</evidence>
<dbReference type="PANTHER" id="PTHR47153:SF2">
    <property type="entry name" value="LACTATE UTILIZATION PROTEIN B"/>
    <property type="match status" value="1"/>
</dbReference>
<dbReference type="PROSITE" id="PS51379">
    <property type="entry name" value="4FE4S_FER_2"/>
    <property type="match status" value="1"/>
</dbReference>
<sequence length="338" mass="36796">MEVILAENSEEALQAVYDIVKDEKMVAKSKSNTAGEIGLSESLKTRGIDVLETDLGDRIVQFDPESRPSHPIGPASHLRMDDIARIVSMELEMEVEPEPRSILNAVKADVLEKLETCRVGITGANSIAAEDGAVVTVHNEGNITLVSMLDTHVIIAGIDKLVRSVEEAVSVVKLETIYATGKWVPAYMNVVSSPSKTADIEQIHLRGMYGPSRVVVILLDNGRRKALKEGSECLLCIGCGSCVATCPVYSVLGNEFGYRRHLGGKGVFLSQFIEDESVCYNSGLFYCTLCGLCTVECPVGIETNNLLEKTRAKLVKKGISNRKHGEIKDNIKKRGSPF</sequence>
<dbReference type="Gene3D" id="3.40.50.10420">
    <property type="entry name" value="NagB/RpiA/CoA transferase-like"/>
    <property type="match status" value="1"/>
</dbReference>
<gene>
    <name evidence="6" type="primary">lutB</name>
    <name evidence="6" type="ORF">MCBB_1211</name>
</gene>
<keyword evidence="1" id="KW-0813">Transport</keyword>
<dbReference type="KEGG" id="mcub:MCBB_1211"/>
<evidence type="ECO:0000259" key="5">
    <source>
        <dbReference type="PROSITE" id="PS51379"/>
    </source>
</evidence>
<dbReference type="InterPro" id="IPR037171">
    <property type="entry name" value="NagB/RpiA_transferase-like"/>
</dbReference>